<protein>
    <submittedName>
        <fullName evidence="1">Uncharacterized protein</fullName>
    </submittedName>
</protein>
<proteinExistence type="predicted"/>
<reference evidence="1 2" key="1">
    <citation type="submission" date="2020-04" db="EMBL/GenBank/DDBJ databases">
        <title>Perkinsus olseni comparative genomics.</title>
        <authorList>
            <person name="Bogema D.R."/>
        </authorList>
    </citation>
    <scope>NUCLEOTIDE SEQUENCE [LARGE SCALE GENOMIC DNA]</scope>
    <source>
        <strain evidence="1">ATCC PRA-205</strain>
    </source>
</reference>
<dbReference type="Proteomes" id="UP000574390">
    <property type="component" value="Unassembled WGS sequence"/>
</dbReference>
<evidence type="ECO:0000313" key="1">
    <source>
        <dbReference type="EMBL" id="KAF4708880.1"/>
    </source>
</evidence>
<organism evidence="1 2">
    <name type="scientific">Perkinsus olseni</name>
    <name type="common">Perkinsus atlanticus</name>
    <dbReference type="NCBI Taxonomy" id="32597"/>
    <lineage>
        <taxon>Eukaryota</taxon>
        <taxon>Sar</taxon>
        <taxon>Alveolata</taxon>
        <taxon>Perkinsozoa</taxon>
        <taxon>Perkinsea</taxon>
        <taxon>Perkinsida</taxon>
        <taxon>Perkinsidae</taxon>
        <taxon>Perkinsus</taxon>
    </lineage>
</organism>
<feature type="non-terminal residue" evidence="1">
    <location>
        <position position="120"/>
    </location>
</feature>
<name>A0A7J6QMZ4_PEROL</name>
<comment type="caution">
    <text evidence="1">The sequence shown here is derived from an EMBL/GenBank/DDBJ whole genome shotgun (WGS) entry which is preliminary data.</text>
</comment>
<gene>
    <name evidence="1" type="ORF">FOZ62_024519</name>
</gene>
<evidence type="ECO:0000313" key="2">
    <source>
        <dbReference type="Proteomes" id="UP000574390"/>
    </source>
</evidence>
<dbReference type="AlphaFoldDB" id="A0A7J6QMZ4"/>
<sequence>ATSFQVSKGGPSMISPSSTLTPCLVGLEEMDRKRKGPSLMTLPTSTYPSILPVRQLSAAVTTAYWRTSISKTPSRLCPLASPRGQLLTRPRLMGSTVPSTTWPTSTIFEWGACLSLISVQ</sequence>
<dbReference type="EMBL" id="JABANM010028923">
    <property type="protein sequence ID" value="KAF4708880.1"/>
    <property type="molecule type" value="Genomic_DNA"/>
</dbReference>
<accession>A0A7J6QMZ4</accession>